<protein>
    <submittedName>
        <fullName evidence="2">Uncharacterized protein</fullName>
    </submittedName>
</protein>
<keyword evidence="1" id="KW-0812">Transmembrane</keyword>
<organism evidence="2 3">
    <name type="scientific">Dyadobacter fanqingshengii</name>
    <dbReference type="NCBI Taxonomy" id="2906443"/>
    <lineage>
        <taxon>Bacteria</taxon>
        <taxon>Pseudomonadati</taxon>
        <taxon>Bacteroidota</taxon>
        <taxon>Cytophagia</taxon>
        <taxon>Cytophagales</taxon>
        <taxon>Spirosomataceae</taxon>
        <taxon>Dyadobacter</taxon>
    </lineage>
</organism>
<accession>A0A9X1PHW3</accession>
<evidence type="ECO:0000256" key="1">
    <source>
        <dbReference type="SAM" id="Phobius"/>
    </source>
</evidence>
<feature type="transmembrane region" description="Helical" evidence="1">
    <location>
        <begin position="6"/>
        <end position="24"/>
    </location>
</feature>
<dbReference type="RefSeq" id="WP_234616363.1">
    <property type="nucleotide sequence ID" value="NZ_CP098806.1"/>
</dbReference>
<proteinExistence type="predicted"/>
<comment type="caution">
    <text evidence="2">The sequence shown here is derived from an EMBL/GenBank/DDBJ whole genome shotgun (WGS) entry which is preliminary data.</text>
</comment>
<dbReference type="Proteomes" id="UP001139700">
    <property type="component" value="Unassembled WGS sequence"/>
</dbReference>
<evidence type="ECO:0000313" key="2">
    <source>
        <dbReference type="EMBL" id="MCF0043632.1"/>
    </source>
</evidence>
<sequence length="167" mass="18988">MNQTIQTILAILAALIPFIISALFNESILQGIAKLFSKIDLPRKTKLKGTWDVHFSINNNGQQVVFSEVVQIRESMGFVFGNNVPDLKNHPKLKAVQTKRPRRIKAIVIDNRYVTGTWYHPDGKTRYHGSFQLLLAVSGSEMAGIWTGYRESTNDIESGTWNWIRRS</sequence>
<reference evidence="2" key="1">
    <citation type="submission" date="2021-12" db="EMBL/GenBank/DDBJ databases">
        <title>Novel species in genus Dyadobacter.</title>
        <authorList>
            <person name="Ma C."/>
        </authorList>
    </citation>
    <scope>NUCLEOTIDE SEQUENCE</scope>
    <source>
        <strain evidence="2">CY399</strain>
    </source>
</reference>
<dbReference type="EMBL" id="JAJTTA010000008">
    <property type="protein sequence ID" value="MCF0043632.1"/>
    <property type="molecule type" value="Genomic_DNA"/>
</dbReference>
<dbReference type="AlphaFoldDB" id="A0A9X1PHW3"/>
<keyword evidence="1" id="KW-1133">Transmembrane helix</keyword>
<gene>
    <name evidence="2" type="ORF">LXM24_26235</name>
</gene>
<keyword evidence="3" id="KW-1185">Reference proteome</keyword>
<keyword evidence="1" id="KW-0472">Membrane</keyword>
<name>A0A9X1PHW3_9BACT</name>
<evidence type="ECO:0000313" key="3">
    <source>
        <dbReference type="Proteomes" id="UP001139700"/>
    </source>
</evidence>